<gene>
    <name evidence="2" type="ORF">E2C01_001504</name>
</gene>
<dbReference type="OrthoDB" id="67688at2759"/>
<feature type="region of interest" description="Disordered" evidence="1">
    <location>
        <begin position="1"/>
        <end position="103"/>
    </location>
</feature>
<reference evidence="2 3" key="1">
    <citation type="submission" date="2019-05" db="EMBL/GenBank/DDBJ databases">
        <title>Another draft genome of Portunus trituberculatus and its Hox gene families provides insights of decapod evolution.</title>
        <authorList>
            <person name="Jeong J.-H."/>
            <person name="Song I."/>
            <person name="Kim S."/>
            <person name="Choi T."/>
            <person name="Kim D."/>
            <person name="Ryu S."/>
            <person name="Kim W."/>
        </authorList>
    </citation>
    <scope>NUCLEOTIDE SEQUENCE [LARGE SCALE GENOMIC DNA]</scope>
    <source>
        <tissue evidence="2">Muscle</tissue>
    </source>
</reference>
<keyword evidence="3" id="KW-1185">Reference proteome</keyword>
<name>A0A5B7CI46_PORTR</name>
<dbReference type="EMBL" id="VSRR010000048">
    <property type="protein sequence ID" value="MPC08908.1"/>
    <property type="molecule type" value="Genomic_DNA"/>
</dbReference>
<evidence type="ECO:0000313" key="2">
    <source>
        <dbReference type="EMBL" id="MPC08908.1"/>
    </source>
</evidence>
<organism evidence="2 3">
    <name type="scientific">Portunus trituberculatus</name>
    <name type="common">Swimming crab</name>
    <name type="synonym">Neptunus trituberculatus</name>
    <dbReference type="NCBI Taxonomy" id="210409"/>
    <lineage>
        <taxon>Eukaryota</taxon>
        <taxon>Metazoa</taxon>
        <taxon>Ecdysozoa</taxon>
        <taxon>Arthropoda</taxon>
        <taxon>Crustacea</taxon>
        <taxon>Multicrustacea</taxon>
        <taxon>Malacostraca</taxon>
        <taxon>Eumalacostraca</taxon>
        <taxon>Eucarida</taxon>
        <taxon>Decapoda</taxon>
        <taxon>Pleocyemata</taxon>
        <taxon>Brachyura</taxon>
        <taxon>Eubrachyura</taxon>
        <taxon>Portunoidea</taxon>
        <taxon>Portunidae</taxon>
        <taxon>Portuninae</taxon>
        <taxon>Portunus</taxon>
    </lineage>
</organism>
<feature type="compositionally biased region" description="Pro residues" evidence="1">
    <location>
        <begin position="1"/>
        <end position="10"/>
    </location>
</feature>
<evidence type="ECO:0000313" key="3">
    <source>
        <dbReference type="Proteomes" id="UP000324222"/>
    </source>
</evidence>
<feature type="compositionally biased region" description="Polar residues" evidence="1">
    <location>
        <begin position="397"/>
        <end position="411"/>
    </location>
</feature>
<accession>A0A5B7CI46</accession>
<dbReference type="Proteomes" id="UP000324222">
    <property type="component" value="Unassembled WGS sequence"/>
</dbReference>
<protein>
    <submittedName>
        <fullName evidence="2">Uncharacterized protein</fullName>
    </submittedName>
</protein>
<dbReference type="InterPro" id="IPR035892">
    <property type="entry name" value="C2_domain_sf"/>
</dbReference>
<dbReference type="Gene3D" id="2.60.40.150">
    <property type="entry name" value="C2 domain"/>
    <property type="match status" value="1"/>
</dbReference>
<evidence type="ECO:0000256" key="1">
    <source>
        <dbReference type="SAM" id="MobiDB-lite"/>
    </source>
</evidence>
<dbReference type="AlphaFoldDB" id="A0A5B7CI46"/>
<comment type="caution">
    <text evidence="2">The sequence shown here is derived from an EMBL/GenBank/DDBJ whole genome shotgun (WGS) entry which is preliminary data.</text>
</comment>
<sequence>MGDKPPPLPPKMRSMGGGQYTQQDIAKALEEENKEYERIRREKLSRSHSQRSAPVKENGTQDRPRPQTPTERGSTKTDVKPRPRPSPATTQPTPKPRTFSLSHTQPVNLFPQAATKTRSVSQGSPFITESQFTHVSQLESVSTSKLTSTAENQEDLISFHSPEKPKNDILTLLHNINANQSAVVPITTSQGTYTMSNTYRQSFTSPPPSVRPPSNLSTYQGTITPIVAGSSWPVAGQNGMTPYSNYSSSSLSSVSYQSVIGQSSSLSCGLGYKNFQNPGQLVPVTQTSSGTQSPSPSGLRCSNLDINLVLGNHLSDCQSTSAVSGTPTKEMALSVSLVGKSNIPKDDLIDLGKGLAVKESEDCETKISLLDVFDPIVLKAKEEEKAKKRSPSSSSSINQAETNVNPSNVSISEEAQELLSFKSRKSRNDDEMSYYEQVDPFEYMHPGASSTRSDPVYDIYDGLVSPGAVGGETFDIPPPLPPRSSVAEEVDVRMRKGVRSPKSQRVAVVKTNSLVWLYTVRRGSVSVSFHRGDEMRINADFEVFEESPKPVPMSVPTAVPTPVSIPVPTPVPLEAEGKSPENENDVKIIDNVDSVDNYDLNFQIKTRKSESHWYMIYYDGSIDITDDEDCDELEEPCDSIESALRPAAGCTISNTMQRDQRKNVMKRSCMKFDGTSTSSHIQLCKIPALSADDEARAFWDSIKRRRGEYTWSDHIGNPGLLHSACLESSIDPKQSIKLTVHYLSHESVVRQMCTVLGNLETNEVSDAITTLVNTCRIIQKSQGILDGEEDFPGQRILSTGSHDASSPDFLKKQLLDAVSCLAAAVNNFLIMYAKAFRVDFTVDITTESTNDPQDIREVREKVSVKIQGFHRLEREWKYDEYFVHAQLFHGSRCLGQPGYSHTRKVSEGTTLYPKCPQELVAAQHIQPVGS</sequence>
<feature type="compositionally biased region" description="Basic and acidic residues" evidence="1">
    <location>
        <begin position="27"/>
        <end position="45"/>
    </location>
</feature>
<feature type="region of interest" description="Disordered" evidence="1">
    <location>
        <begin position="383"/>
        <end position="411"/>
    </location>
</feature>
<proteinExistence type="predicted"/>